<dbReference type="Proteomes" id="UP000005753">
    <property type="component" value="Chromosome"/>
</dbReference>
<protein>
    <submittedName>
        <fullName evidence="3">Firmicute eSAT-6 protein secretion system EssA</fullName>
    </submittedName>
</protein>
<dbReference type="AlphaFoldDB" id="I5ASE6"/>
<accession>I5ASE6</accession>
<reference evidence="3 4" key="1">
    <citation type="submission" date="2010-08" db="EMBL/GenBank/DDBJ databases">
        <authorList>
            <consortium name="US DOE Joint Genome Institute (JGI-PGF)"/>
            <person name="Lucas S."/>
            <person name="Copeland A."/>
            <person name="Lapidus A."/>
            <person name="Cheng J.-F."/>
            <person name="Bruce D."/>
            <person name="Goodwin L."/>
            <person name="Pitluck S."/>
            <person name="Land M.L."/>
            <person name="Hauser L."/>
            <person name="Chang Y.-J."/>
            <person name="Anderson I.J."/>
            <person name="Johnson E."/>
            <person name="Mulhopadhyay B."/>
            <person name="Kyrpides N."/>
            <person name="Woyke T.J."/>
        </authorList>
    </citation>
    <scope>NUCLEOTIDE SEQUENCE [LARGE SCALE GENOMIC DNA]</scope>
    <source>
        <strain evidence="3 4">6</strain>
    </source>
</reference>
<feature type="compositionally biased region" description="Polar residues" evidence="1">
    <location>
        <begin position="18"/>
        <end position="28"/>
    </location>
</feature>
<keyword evidence="4" id="KW-1185">Reference proteome</keyword>
<dbReference type="OrthoDB" id="9836010at2"/>
<organism evidence="3 4">
    <name type="scientific">Eubacterium cellulosolvens (strain ATCC 43171 / JCM 9499 / 6)</name>
    <name type="common">Cillobacterium cellulosolvens</name>
    <dbReference type="NCBI Taxonomy" id="633697"/>
    <lineage>
        <taxon>Bacteria</taxon>
        <taxon>Bacillati</taxon>
        <taxon>Bacillota</taxon>
        <taxon>Clostridia</taxon>
        <taxon>Eubacteriales</taxon>
        <taxon>Eubacteriaceae</taxon>
        <taxon>Eubacterium</taxon>
    </lineage>
</organism>
<keyword evidence="2" id="KW-0812">Transmembrane</keyword>
<name>I5ASE6_EUBC6</name>
<dbReference type="EMBL" id="CM001487">
    <property type="protein sequence ID" value="EIM56719.1"/>
    <property type="molecule type" value="Genomic_DNA"/>
</dbReference>
<proteinExistence type="predicted"/>
<gene>
    <name evidence="3" type="ORF">EubceDRAFT1_0890</name>
</gene>
<feature type="region of interest" description="Disordered" evidence="1">
    <location>
        <begin position="11"/>
        <end position="37"/>
    </location>
</feature>
<evidence type="ECO:0000256" key="1">
    <source>
        <dbReference type="SAM" id="MobiDB-lite"/>
    </source>
</evidence>
<keyword evidence="2" id="KW-0472">Membrane</keyword>
<dbReference type="eggNOG" id="ENOG50335WV">
    <property type="taxonomic scope" value="Bacteria"/>
</dbReference>
<reference evidence="3 4" key="2">
    <citation type="submission" date="2012-02" db="EMBL/GenBank/DDBJ databases">
        <title>Improved High-Quality Draft sequence of Eubacterium cellulosolvens 6.</title>
        <authorList>
            <consortium name="US DOE Joint Genome Institute"/>
            <person name="Lucas S."/>
            <person name="Han J."/>
            <person name="Lapidus A."/>
            <person name="Cheng J.-F."/>
            <person name="Goodwin L."/>
            <person name="Pitluck S."/>
            <person name="Peters L."/>
            <person name="Mikhailova N."/>
            <person name="Gu W."/>
            <person name="Detter J.C."/>
            <person name="Han C."/>
            <person name="Tapia R."/>
            <person name="Land M."/>
            <person name="Hauser L."/>
            <person name="Kyrpides N."/>
            <person name="Ivanova N."/>
            <person name="Pagani I."/>
            <person name="Johnson E."/>
            <person name="Mukhopadhyay B."/>
            <person name="Anderson I."/>
            <person name="Woyke T."/>
        </authorList>
    </citation>
    <scope>NUCLEOTIDE SEQUENCE [LARGE SCALE GENOMIC DNA]</scope>
    <source>
        <strain evidence="3 4">6</strain>
    </source>
</reference>
<dbReference type="STRING" id="633697.EubceDRAFT1_0890"/>
<evidence type="ECO:0000256" key="2">
    <source>
        <dbReference type="SAM" id="Phobius"/>
    </source>
</evidence>
<evidence type="ECO:0000313" key="3">
    <source>
        <dbReference type="EMBL" id="EIM56719.1"/>
    </source>
</evidence>
<keyword evidence="2" id="KW-1133">Transmembrane helix</keyword>
<dbReference type="HOGENOM" id="CLU_1576108_0_0_9"/>
<evidence type="ECO:0000313" key="4">
    <source>
        <dbReference type="Proteomes" id="UP000005753"/>
    </source>
</evidence>
<feature type="transmembrane region" description="Helical" evidence="2">
    <location>
        <begin position="131"/>
        <end position="151"/>
    </location>
</feature>
<sequence length="169" mass="19234">MNKIICTLREPEDRENTESVTAFSSGEEQASGDAGSAIKIDPGVLHEKHERYSSLTDENHVALFTNRYEEAVKRTLANEKKKSEALEQRLFTPQMQDLPDREAKLKSQLFVNAGTEYKKAGYVTETSYDGIVYASIGLACVIFAAVMITRWDKRKKRRQKDAADNYTYR</sequence>